<dbReference type="EMBL" id="JAVREL010000002">
    <property type="protein sequence ID" value="MDT0342189.1"/>
    <property type="molecule type" value="Genomic_DNA"/>
</dbReference>
<keyword evidence="3" id="KW-1185">Reference proteome</keyword>
<dbReference type="InterPro" id="IPR014710">
    <property type="entry name" value="RmlC-like_jellyroll"/>
</dbReference>
<comment type="caution">
    <text evidence="2">The sequence shown here is derived from an EMBL/GenBank/DDBJ whole genome shotgun (WGS) entry which is preliminary data.</text>
</comment>
<dbReference type="Gene3D" id="2.60.120.10">
    <property type="entry name" value="Jelly Rolls"/>
    <property type="match status" value="1"/>
</dbReference>
<gene>
    <name evidence="2" type="ORF">RM590_06035</name>
</gene>
<evidence type="ECO:0000313" key="3">
    <source>
        <dbReference type="Proteomes" id="UP001183246"/>
    </source>
</evidence>
<protein>
    <submittedName>
        <fullName evidence="2">Cupin domain-containing protein</fullName>
    </submittedName>
</protein>
<dbReference type="RefSeq" id="WP_311703314.1">
    <property type="nucleotide sequence ID" value="NZ_JAVREL010000002.1"/>
</dbReference>
<organism evidence="2 3">
    <name type="scientific">Streptomyces litchfieldiae</name>
    <dbReference type="NCBI Taxonomy" id="3075543"/>
    <lineage>
        <taxon>Bacteria</taxon>
        <taxon>Bacillati</taxon>
        <taxon>Actinomycetota</taxon>
        <taxon>Actinomycetes</taxon>
        <taxon>Kitasatosporales</taxon>
        <taxon>Streptomycetaceae</taxon>
        <taxon>Streptomyces</taxon>
    </lineage>
</organism>
<evidence type="ECO:0000313" key="2">
    <source>
        <dbReference type="EMBL" id="MDT0342189.1"/>
    </source>
</evidence>
<accession>A0ABU2MNF4</accession>
<dbReference type="Proteomes" id="UP001183246">
    <property type="component" value="Unassembled WGS sequence"/>
</dbReference>
<name>A0ABU2MNF4_9ACTN</name>
<dbReference type="InterPro" id="IPR011051">
    <property type="entry name" value="RmlC_Cupin_sf"/>
</dbReference>
<evidence type="ECO:0000259" key="1">
    <source>
        <dbReference type="Pfam" id="PF07883"/>
    </source>
</evidence>
<reference evidence="3" key="1">
    <citation type="submission" date="2023-07" db="EMBL/GenBank/DDBJ databases">
        <title>30 novel species of actinomycetes from the DSMZ collection.</title>
        <authorList>
            <person name="Nouioui I."/>
        </authorList>
    </citation>
    <scope>NUCLEOTIDE SEQUENCE [LARGE SCALE GENOMIC DNA]</scope>
    <source>
        <strain evidence="3">DSM 44938</strain>
    </source>
</reference>
<dbReference type="SUPFAM" id="SSF51182">
    <property type="entry name" value="RmlC-like cupins"/>
    <property type="match status" value="1"/>
</dbReference>
<sequence>MRVFTPTAADRHTTPNAVMTSLVTPSRGSGEISAWTVHMEPGARGPQHAMDREQIWLPLSGAITITANGGTQEVGPGQAAFLPAREVRQIAAAGAEPAEILVCMANGGRATLPETGEVRDIPWAE</sequence>
<dbReference type="Pfam" id="PF07883">
    <property type="entry name" value="Cupin_2"/>
    <property type="match status" value="1"/>
</dbReference>
<dbReference type="InterPro" id="IPR013096">
    <property type="entry name" value="Cupin_2"/>
</dbReference>
<feature type="domain" description="Cupin type-2" evidence="1">
    <location>
        <begin position="36"/>
        <end position="102"/>
    </location>
</feature>
<proteinExistence type="predicted"/>